<feature type="non-terminal residue" evidence="2">
    <location>
        <position position="1"/>
    </location>
</feature>
<feature type="non-terminal residue" evidence="2">
    <location>
        <position position="82"/>
    </location>
</feature>
<evidence type="ECO:0000313" key="2">
    <source>
        <dbReference type="EMBL" id="KAL0164012.1"/>
    </source>
</evidence>
<comment type="caution">
    <text evidence="2">The sequence shown here is derived from an EMBL/GenBank/DDBJ whole genome shotgun (WGS) entry which is preliminary data.</text>
</comment>
<dbReference type="AlphaFoldDB" id="A0ABD0NQ83"/>
<feature type="compositionally biased region" description="Polar residues" evidence="1">
    <location>
        <begin position="69"/>
        <end position="82"/>
    </location>
</feature>
<feature type="compositionally biased region" description="Basic and acidic residues" evidence="1">
    <location>
        <begin position="37"/>
        <end position="66"/>
    </location>
</feature>
<reference evidence="2 3" key="1">
    <citation type="submission" date="2024-05" db="EMBL/GenBank/DDBJ databases">
        <title>Genome sequencing and assembly of Indian major carp, Cirrhinus mrigala (Hamilton, 1822).</title>
        <authorList>
            <person name="Mohindra V."/>
            <person name="Chowdhury L.M."/>
            <person name="Lal K."/>
            <person name="Jena J.K."/>
        </authorList>
    </citation>
    <scope>NUCLEOTIDE SEQUENCE [LARGE SCALE GENOMIC DNA]</scope>
    <source>
        <strain evidence="2">CM1030</strain>
        <tissue evidence="2">Blood</tissue>
    </source>
</reference>
<proteinExistence type="predicted"/>
<protein>
    <submittedName>
        <fullName evidence="2">Uncharacterized protein</fullName>
    </submittedName>
</protein>
<dbReference type="Proteomes" id="UP001529510">
    <property type="component" value="Unassembled WGS sequence"/>
</dbReference>
<organism evidence="2 3">
    <name type="scientific">Cirrhinus mrigala</name>
    <name type="common">Mrigala</name>
    <dbReference type="NCBI Taxonomy" id="683832"/>
    <lineage>
        <taxon>Eukaryota</taxon>
        <taxon>Metazoa</taxon>
        <taxon>Chordata</taxon>
        <taxon>Craniata</taxon>
        <taxon>Vertebrata</taxon>
        <taxon>Euteleostomi</taxon>
        <taxon>Actinopterygii</taxon>
        <taxon>Neopterygii</taxon>
        <taxon>Teleostei</taxon>
        <taxon>Ostariophysi</taxon>
        <taxon>Cypriniformes</taxon>
        <taxon>Cyprinidae</taxon>
        <taxon>Labeoninae</taxon>
        <taxon>Labeonini</taxon>
        <taxon>Cirrhinus</taxon>
    </lineage>
</organism>
<evidence type="ECO:0000256" key="1">
    <source>
        <dbReference type="SAM" id="MobiDB-lite"/>
    </source>
</evidence>
<keyword evidence="3" id="KW-1185">Reference proteome</keyword>
<feature type="region of interest" description="Disordered" evidence="1">
    <location>
        <begin position="16"/>
        <end position="82"/>
    </location>
</feature>
<gene>
    <name evidence="2" type="ORF">M9458_039765</name>
</gene>
<name>A0ABD0NQ83_CIRMR</name>
<accession>A0ABD0NQ83</accession>
<evidence type="ECO:0000313" key="3">
    <source>
        <dbReference type="Proteomes" id="UP001529510"/>
    </source>
</evidence>
<dbReference type="EMBL" id="JAMKFB020000020">
    <property type="protein sequence ID" value="KAL0164012.1"/>
    <property type="molecule type" value="Genomic_DNA"/>
</dbReference>
<sequence length="82" mass="8527">AASIGKGIGGILFSRFSRSSGQVGGVEEEPSDSEGGACEKGEEGRPVELDDKVEEKTEEKIEEKTGDTSMSQSASAIMDNSS</sequence>